<evidence type="ECO:0000256" key="4">
    <source>
        <dbReference type="ARBA" id="ARBA00023276"/>
    </source>
</evidence>
<dbReference type="NCBIfam" id="TIGR03047">
    <property type="entry name" value="PS_II_psb28"/>
    <property type="match status" value="1"/>
</dbReference>
<sequence>MAKIQFIKGIDEEIVPNVRLTHSRDGNYSTATFYFDKPSVFQVLNTSNSEITGMFLIDEEGELMTRDVNATFINGKPQALEALFTITNSTTWDRFIRFIERYAQKNNLSFTKA</sequence>
<geneLocation type="plastid" evidence="7"/>
<keyword evidence="3 5" id="KW-0472">Membrane</keyword>
<evidence type="ECO:0000256" key="6">
    <source>
        <dbReference type="RuleBase" id="RU003509"/>
    </source>
</evidence>
<dbReference type="InterPro" id="IPR005610">
    <property type="entry name" value="PSII_Psb28_class-1"/>
</dbReference>
<gene>
    <name evidence="7" type="primary">psbW</name>
    <name evidence="5" type="synonym">psb28</name>
</gene>
<dbReference type="Gene3D" id="2.40.30.220">
    <property type="entry name" value="Photosystem II Psb28"/>
    <property type="match status" value="1"/>
</dbReference>
<evidence type="ECO:0000256" key="3">
    <source>
        <dbReference type="ARBA" id="ARBA00023136"/>
    </source>
</evidence>
<dbReference type="GO" id="GO:0015979">
    <property type="term" value="P:photosynthesis"/>
    <property type="evidence" value="ECO:0007669"/>
    <property type="project" value="UniProtKB-UniRule"/>
</dbReference>
<keyword evidence="5" id="KW-0793">Thylakoid</keyword>
<evidence type="ECO:0000256" key="2">
    <source>
        <dbReference type="ARBA" id="ARBA00022531"/>
    </source>
</evidence>
<comment type="subunit">
    <text evidence="5">Part of the photosystem II complex.</text>
</comment>
<comment type="similarity">
    <text evidence="5 6">Belongs to the Psb28 family.</text>
</comment>
<keyword evidence="2 5" id="KW-0602">Photosynthesis</keyword>
<evidence type="ECO:0000256" key="1">
    <source>
        <dbReference type="ARBA" id="ARBA00004170"/>
    </source>
</evidence>
<proteinExistence type="inferred from homology"/>
<dbReference type="EMBL" id="MF167427">
    <property type="protein sequence ID" value="ASQ40317.1"/>
    <property type="molecule type" value="Genomic_DNA"/>
</dbReference>
<dbReference type="PANTHER" id="PTHR34963:SF2">
    <property type="entry name" value="PHOTOSYSTEM II REACTION CENTER PSB28 PROTEIN, CHLOROPLASTIC"/>
    <property type="match status" value="1"/>
</dbReference>
<organism evidence="7">
    <name type="scientific">Cyanoptyche gloeocystis</name>
    <dbReference type="NCBI Taxonomy" id="77922"/>
    <lineage>
        <taxon>Eukaryota</taxon>
        <taxon>Glaucocystophyceae</taxon>
        <taxon>Glaucocystophyceae incertae sedis</taxon>
        <taxon>Cyanoptyche</taxon>
    </lineage>
</organism>
<dbReference type="HAMAP" id="MF_01370">
    <property type="entry name" value="PSII_Psb28"/>
    <property type="match status" value="1"/>
</dbReference>
<keyword evidence="7" id="KW-0934">Plastid</keyword>
<dbReference type="GO" id="GO:0009523">
    <property type="term" value="C:photosystem II"/>
    <property type="evidence" value="ECO:0007669"/>
    <property type="project" value="UniProtKB-KW"/>
</dbReference>
<dbReference type="GO" id="GO:0042651">
    <property type="term" value="C:thylakoid membrane"/>
    <property type="evidence" value="ECO:0007669"/>
    <property type="project" value="UniProtKB-UniRule"/>
</dbReference>
<protein>
    <recommendedName>
        <fullName evidence="5 6">Photosystem II reaction center Psb28 protein</fullName>
    </recommendedName>
    <alternativeName>
        <fullName evidence="5">Photosystem II 13 kDa protein</fullName>
    </alternativeName>
    <alternativeName>
        <fullName evidence="5">Photosystem II reaction center W protein</fullName>
    </alternativeName>
</protein>
<name>A0A3G1IW74_9EUKA</name>
<dbReference type="AlphaFoldDB" id="A0A3G1IW74"/>
<dbReference type="PANTHER" id="PTHR34963">
    <property type="match status" value="1"/>
</dbReference>
<evidence type="ECO:0000313" key="7">
    <source>
        <dbReference type="EMBL" id="ASQ40317.1"/>
    </source>
</evidence>
<accession>A0A3G1IW74</accession>
<keyword evidence="4 5" id="KW-0604">Photosystem II</keyword>
<dbReference type="Pfam" id="PF03912">
    <property type="entry name" value="Psb28"/>
    <property type="match status" value="1"/>
</dbReference>
<evidence type="ECO:0000256" key="5">
    <source>
        <dbReference type="HAMAP-Rule" id="MF_01370"/>
    </source>
</evidence>
<comment type="subcellular location">
    <subcellularLocation>
        <location evidence="5">Cellular thylakoid membrane</location>
        <topology evidence="5">Peripheral membrane protein</topology>
        <orientation evidence="5">Cytoplasmic side</orientation>
    </subcellularLocation>
    <subcellularLocation>
        <location evidence="1">Membrane</location>
        <topology evidence="1">Peripheral membrane protein</topology>
    </subcellularLocation>
</comment>
<dbReference type="InterPro" id="IPR038676">
    <property type="entry name" value="Psb28_c1_sf"/>
</dbReference>
<reference evidence="7" key="1">
    <citation type="submission" date="2017-05" db="EMBL/GenBank/DDBJ databases">
        <title>Plastid comparative genomics reveals ancient divergence between Glaucophyte genera.</title>
        <authorList>
            <person name="Figueroa-Martinez F.J."/>
            <person name="Jackson C."/>
            <person name="Reyes-Prieto A."/>
        </authorList>
    </citation>
    <scope>NUCLEOTIDE SEQUENCE</scope>
    <source>
        <strain evidence="7">SAG 4.97</strain>
    </source>
</reference>